<accession>A0AC35EVW2</accession>
<dbReference type="WBParaSite" id="PS1159_v2.g11213.t1">
    <property type="protein sequence ID" value="PS1159_v2.g11213.t1"/>
    <property type="gene ID" value="PS1159_v2.g11213"/>
</dbReference>
<dbReference type="Proteomes" id="UP000887580">
    <property type="component" value="Unplaced"/>
</dbReference>
<protein>
    <submittedName>
        <fullName evidence="2">CCHC-type domain-containing protein</fullName>
    </submittedName>
</protein>
<evidence type="ECO:0000313" key="1">
    <source>
        <dbReference type="Proteomes" id="UP000887580"/>
    </source>
</evidence>
<organism evidence="1 2">
    <name type="scientific">Panagrolaimus sp. PS1159</name>
    <dbReference type="NCBI Taxonomy" id="55785"/>
    <lineage>
        <taxon>Eukaryota</taxon>
        <taxon>Metazoa</taxon>
        <taxon>Ecdysozoa</taxon>
        <taxon>Nematoda</taxon>
        <taxon>Chromadorea</taxon>
        <taxon>Rhabditida</taxon>
        <taxon>Tylenchina</taxon>
        <taxon>Panagrolaimomorpha</taxon>
        <taxon>Panagrolaimoidea</taxon>
        <taxon>Panagrolaimidae</taxon>
        <taxon>Panagrolaimus</taxon>
    </lineage>
</organism>
<evidence type="ECO:0000313" key="2">
    <source>
        <dbReference type="WBParaSite" id="PS1159_v2.g11213.t1"/>
    </source>
</evidence>
<sequence>MAQSESFSRGGFSSGRGRESSGFGSSRGGGRGGSNNGRGGGFGQSNDNQESSGFPSRGGFGSRGSFGQSNEENSAFGSTRGRGGFNQNGGGGRTCYKCQGEGHMARECPNVDSAGGSLPSGYYLSEDGRRKE</sequence>
<reference evidence="2" key="1">
    <citation type="submission" date="2022-11" db="UniProtKB">
        <authorList>
            <consortium name="WormBaseParasite"/>
        </authorList>
    </citation>
    <scope>IDENTIFICATION</scope>
</reference>
<name>A0AC35EVW2_9BILA</name>
<proteinExistence type="predicted"/>